<comment type="caution">
    <text evidence="2">The sequence shown here is derived from an EMBL/GenBank/DDBJ whole genome shotgun (WGS) entry which is preliminary data.</text>
</comment>
<gene>
    <name evidence="2" type="ORF">H6H04_05040</name>
</gene>
<dbReference type="InterPro" id="IPR053188">
    <property type="entry name" value="FkbM_Methyltransferase"/>
</dbReference>
<protein>
    <submittedName>
        <fullName evidence="2">FkbM family methyltransferase</fullName>
    </submittedName>
</protein>
<dbReference type="GO" id="GO:0008168">
    <property type="term" value="F:methyltransferase activity"/>
    <property type="evidence" value="ECO:0007669"/>
    <property type="project" value="UniProtKB-KW"/>
</dbReference>
<dbReference type="Pfam" id="PF05050">
    <property type="entry name" value="Methyltransf_21"/>
    <property type="match status" value="1"/>
</dbReference>
<dbReference type="InterPro" id="IPR029063">
    <property type="entry name" value="SAM-dependent_MTases_sf"/>
</dbReference>
<dbReference type="Proteomes" id="UP000607435">
    <property type="component" value="Unassembled WGS sequence"/>
</dbReference>
<dbReference type="SUPFAM" id="SSF53335">
    <property type="entry name" value="S-adenosyl-L-methionine-dependent methyltransferases"/>
    <property type="match status" value="1"/>
</dbReference>
<proteinExistence type="predicted"/>
<evidence type="ECO:0000313" key="2">
    <source>
        <dbReference type="EMBL" id="MBC3845733.1"/>
    </source>
</evidence>
<dbReference type="InterPro" id="IPR006342">
    <property type="entry name" value="FkbM_mtfrase"/>
</dbReference>
<dbReference type="EMBL" id="JACOME010000001">
    <property type="protein sequence ID" value="MBC3845733.1"/>
    <property type="molecule type" value="Genomic_DNA"/>
</dbReference>
<feature type="domain" description="Methyltransferase FkbM" evidence="1">
    <location>
        <begin position="51"/>
        <end position="214"/>
    </location>
</feature>
<evidence type="ECO:0000313" key="3">
    <source>
        <dbReference type="Proteomes" id="UP000607435"/>
    </source>
</evidence>
<dbReference type="PANTHER" id="PTHR36973:SF4">
    <property type="entry name" value="NODULATION PROTEIN"/>
    <property type="match status" value="1"/>
</dbReference>
<dbReference type="PANTHER" id="PTHR36973">
    <property type="entry name" value="SLL1456 PROTEIN-RELATED"/>
    <property type="match status" value="1"/>
</dbReference>
<name>A0ABR6Y0F6_9FLAO</name>
<dbReference type="RefSeq" id="WP_186844831.1">
    <property type="nucleotide sequence ID" value="NZ_JACOME010000001.1"/>
</dbReference>
<dbReference type="NCBIfam" id="TIGR01444">
    <property type="entry name" value="fkbM_fam"/>
    <property type="match status" value="1"/>
</dbReference>
<keyword evidence="2" id="KW-0808">Transferase</keyword>
<keyword evidence="2" id="KW-0489">Methyltransferase</keyword>
<dbReference type="GO" id="GO:0032259">
    <property type="term" value="P:methylation"/>
    <property type="evidence" value="ECO:0007669"/>
    <property type="project" value="UniProtKB-KW"/>
</dbReference>
<accession>A0ABR6Y0F6</accession>
<keyword evidence="3" id="KW-1185">Reference proteome</keyword>
<organism evidence="2 3">
    <name type="scientific">Winogradskyella echinorum</name>
    <dbReference type="NCBI Taxonomy" id="538189"/>
    <lineage>
        <taxon>Bacteria</taxon>
        <taxon>Pseudomonadati</taxon>
        <taxon>Bacteroidota</taxon>
        <taxon>Flavobacteriia</taxon>
        <taxon>Flavobacteriales</taxon>
        <taxon>Flavobacteriaceae</taxon>
        <taxon>Winogradskyella</taxon>
    </lineage>
</organism>
<evidence type="ECO:0000259" key="1">
    <source>
        <dbReference type="Pfam" id="PF05050"/>
    </source>
</evidence>
<reference evidence="2 3" key="1">
    <citation type="submission" date="2020-08" db="EMBL/GenBank/DDBJ databases">
        <title>Winogradskyella ouciana sp. nov., isolated from the hadal seawater of the Mariana Trench.</title>
        <authorList>
            <person name="He X."/>
        </authorList>
    </citation>
    <scope>NUCLEOTIDE SEQUENCE [LARGE SCALE GENOMIC DNA]</scope>
    <source>
        <strain evidence="2 3">KCTC 22026</strain>
    </source>
</reference>
<sequence length="239" mass="27905">MTYNSFLKRLFIVLKTKWLLNLIKGRVFSFASFDMINNLYKIESNLTTIIDVGANKGQFQKAANYFYPSANIYSFEPIPELFEGLVKVSNNNITNYNFALGNEKGELDFQKNKYFHISSFLDISKKNTDYPKNDVEIIKVQIRTLDDMHEELNIHGKTLLKLDVQGFEVEALKGAVNTLKKIDYIIVESNFEELYKNQPSYTELNAFLNLHNFEMRTMLDFNMGKDGNYIEADFLYKKR</sequence>
<dbReference type="Gene3D" id="3.40.50.150">
    <property type="entry name" value="Vaccinia Virus protein VP39"/>
    <property type="match status" value="1"/>
</dbReference>